<organism evidence="2 3">
    <name type="scientific">Leptospira limi</name>
    <dbReference type="NCBI Taxonomy" id="2950023"/>
    <lineage>
        <taxon>Bacteria</taxon>
        <taxon>Pseudomonadati</taxon>
        <taxon>Spirochaetota</taxon>
        <taxon>Spirochaetia</taxon>
        <taxon>Leptospirales</taxon>
        <taxon>Leptospiraceae</taxon>
        <taxon>Leptospira</taxon>
    </lineage>
</organism>
<dbReference type="InterPro" id="IPR037291">
    <property type="entry name" value="DUF4139"/>
</dbReference>
<dbReference type="Pfam" id="PF13598">
    <property type="entry name" value="DUF4139"/>
    <property type="match status" value="1"/>
</dbReference>
<dbReference type="PANTHER" id="PTHR38075:SF1">
    <property type="entry name" value="DUF4139 DOMAIN-CONTAINING PROTEIN"/>
    <property type="match status" value="1"/>
</dbReference>
<protein>
    <recommendedName>
        <fullName evidence="1">DUF4139 domain-containing protein</fullName>
    </recommendedName>
</protein>
<keyword evidence="3" id="KW-1185">Reference proteome</keyword>
<feature type="domain" description="DUF4139" evidence="1">
    <location>
        <begin position="184"/>
        <end position="433"/>
    </location>
</feature>
<comment type="caution">
    <text evidence="2">The sequence shown here is derived from an EMBL/GenBank/DDBJ whole genome shotgun (WGS) entry which is preliminary data.</text>
</comment>
<proteinExistence type="predicted"/>
<reference evidence="2 3" key="1">
    <citation type="submission" date="2022-06" db="EMBL/GenBank/DDBJ databases">
        <title>Leptospira isolates from biofilms formed at urban environments.</title>
        <authorList>
            <person name="Ribeiro P.S."/>
            <person name="Sousa T."/>
            <person name="Carvalho N."/>
            <person name="Aburjaile F."/>
            <person name="Neves F."/>
            <person name="Oliveira D."/>
            <person name="Blanco L."/>
            <person name="Lima J."/>
            <person name="Costa F."/>
            <person name="Brenig B."/>
            <person name="Soares S."/>
            <person name="Ramos R."/>
            <person name="Goes-Neto A."/>
            <person name="Matiuzzi M."/>
            <person name="Azevedo V."/>
            <person name="Ristow P."/>
        </authorList>
    </citation>
    <scope>NUCLEOTIDE SEQUENCE [LARGE SCALE GENOMIC DNA]</scope>
    <source>
        <strain evidence="2 3">VSF25</strain>
    </source>
</reference>
<sequence length="477" mass="54128">MKSKIVTITSLSFLLFTTTTITSDSAFDLSTESDRKSVSVTIYNGGIGLVRETRVLNLSKGIKTLRFEDVPSQIIPQTVRVKGEDPKKLTVFEQNYEYDLISPERLMDKYIGKEVTLYQDGKEKTTSVKAKLIANNGSPVYQIGNEVSLGYNGRVTVPTIPENLFAKPTLVWKLKNETEKEQSVEVSYQTNGLGWSADYILVLDKEENECGLNSWVTLNNNSGAEFKNAVLQLVAGKVNLISNRPAYTPQPRYVKKTMAKEYDEMADSAPEFNQENLSEYYLYTLDQPTTIGYNQTKQVQLFQSEGIEIKKYFVFENLPMYEGNEKNFNNATIKYIFKNAKKNNLGRPLPQGTIRVFKADSKGRQQLLGEDTIDHTPENEDVKIKTGQAFDVVANGKRLSYEVFKLSRGDKSSYSVEIRNRKKEAIEIRFYASLWGDWTITKSSHKFIKESSTKSYSDVPLKAGETVTLDYTVETKY</sequence>
<dbReference type="EMBL" id="JAMQPV010000001">
    <property type="protein sequence ID" value="MCW7461108.1"/>
    <property type="molecule type" value="Genomic_DNA"/>
</dbReference>
<name>A0ABT3LTQ6_9LEPT</name>
<evidence type="ECO:0000313" key="2">
    <source>
        <dbReference type="EMBL" id="MCW7461108.1"/>
    </source>
</evidence>
<gene>
    <name evidence="2" type="ORF">ND812_03305</name>
</gene>
<dbReference type="RefSeq" id="WP_265374263.1">
    <property type="nucleotide sequence ID" value="NZ_JAMQPV010000001.1"/>
</dbReference>
<evidence type="ECO:0000313" key="3">
    <source>
        <dbReference type="Proteomes" id="UP001209737"/>
    </source>
</evidence>
<evidence type="ECO:0000259" key="1">
    <source>
        <dbReference type="Pfam" id="PF13598"/>
    </source>
</evidence>
<accession>A0ABT3LTQ6</accession>
<dbReference type="Proteomes" id="UP001209737">
    <property type="component" value="Unassembled WGS sequence"/>
</dbReference>
<dbReference type="PANTHER" id="PTHR38075">
    <property type="entry name" value="DUF4139 DOMAIN-CONTAINING PROTEIN"/>
    <property type="match status" value="1"/>
</dbReference>